<comment type="caution">
    <text evidence="4">The sequence shown here is derived from an EMBL/GenBank/DDBJ whole genome shotgun (WGS) entry which is preliminary data.</text>
</comment>
<evidence type="ECO:0000313" key="5">
    <source>
        <dbReference type="Proteomes" id="UP000237000"/>
    </source>
</evidence>
<feature type="domain" description="Expansin-like EG45" evidence="3">
    <location>
        <begin position="60"/>
        <end position="126"/>
    </location>
</feature>
<dbReference type="Gene3D" id="2.40.40.10">
    <property type="entry name" value="RlpA-like domain"/>
    <property type="match status" value="1"/>
</dbReference>
<dbReference type="SUPFAM" id="SSF50685">
    <property type="entry name" value="Barwin-like endoglucanases"/>
    <property type="match status" value="1"/>
</dbReference>
<name>A0A2P5CWD4_TREOI</name>
<dbReference type="PANTHER" id="PTHR31867">
    <property type="entry name" value="EXPANSIN-A15"/>
    <property type="match status" value="1"/>
</dbReference>
<dbReference type="PROSITE" id="PS50842">
    <property type="entry name" value="EXPANSIN_EG45"/>
    <property type="match status" value="1"/>
</dbReference>
<feature type="region of interest" description="Disordered" evidence="2">
    <location>
        <begin position="33"/>
        <end position="63"/>
    </location>
</feature>
<dbReference type="InterPro" id="IPR036908">
    <property type="entry name" value="RlpA-like_sf"/>
</dbReference>
<organism evidence="4 5">
    <name type="scientific">Trema orientale</name>
    <name type="common">Charcoal tree</name>
    <name type="synonym">Celtis orientalis</name>
    <dbReference type="NCBI Taxonomy" id="63057"/>
    <lineage>
        <taxon>Eukaryota</taxon>
        <taxon>Viridiplantae</taxon>
        <taxon>Streptophyta</taxon>
        <taxon>Embryophyta</taxon>
        <taxon>Tracheophyta</taxon>
        <taxon>Spermatophyta</taxon>
        <taxon>Magnoliopsida</taxon>
        <taxon>eudicotyledons</taxon>
        <taxon>Gunneridae</taxon>
        <taxon>Pentapetalae</taxon>
        <taxon>rosids</taxon>
        <taxon>fabids</taxon>
        <taxon>Rosales</taxon>
        <taxon>Cannabaceae</taxon>
        <taxon>Trema</taxon>
    </lineage>
</organism>
<keyword evidence="1" id="KW-0961">Cell wall biogenesis/degradation</keyword>
<dbReference type="InterPro" id="IPR002963">
    <property type="entry name" value="Expansin"/>
</dbReference>
<gene>
    <name evidence="4" type="ORF">TorRG33x02_271130</name>
</gene>
<dbReference type="PRINTS" id="PR01225">
    <property type="entry name" value="EXPANSNFAMLY"/>
</dbReference>
<evidence type="ECO:0000313" key="4">
    <source>
        <dbReference type="EMBL" id="PON65347.1"/>
    </source>
</evidence>
<protein>
    <submittedName>
        <fullName evidence="4">Expansin/Lol pI</fullName>
    </submittedName>
</protein>
<sequence length="126" mass="13793">MEDEVGKCQGHIGLVLVQIFNWGLDDELDIRSPELEPSLPSELDPSWSRPRLPRGPEGLDSADGYENLYSQGYRVNTAALSTTLFNNGLSCSACFKIKCVEEMEVPEGALDCLAGLTFVISGILDR</sequence>
<dbReference type="InParanoid" id="A0A2P5CWD4"/>
<dbReference type="STRING" id="63057.A0A2P5CWD4"/>
<dbReference type="GO" id="GO:0009664">
    <property type="term" value="P:plant-type cell wall organization"/>
    <property type="evidence" value="ECO:0007669"/>
    <property type="project" value="InterPro"/>
</dbReference>
<reference evidence="5" key="1">
    <citation type="submission" date="2016-06" db="EMBL/GenBank/DDBJ databases">
        <title>Parallel loss of symbiosis genes in relatives of nitrogen-fixing non-legume Parasponia.</title>
        <authorList>
            <person name="Van Velzen R."/>
            <person name="Holmer R."/>
            <person name="Bu F."/>
            <person name="Rutten L."/>
            <person name="Van Zeijl A."/>
            <person name="Liu W."/>
            <person name="Santuari L."/>
            <person name="Cao Q."/>
            <person name="Sharma T."/>
            <person name="Shen D."/>
            <person name="Roswanjaya Y."/>
            <person name="Wardhani T."/>
            <person name="Kalhor M.S."/>
            <person name="Jansen J."/>
            <person name="Van den Hoogen J."/>
            <person name="Gungor B."/>
            <person name="Hartog M."/>
            <person name="Hontelez J."/>
            <person name="Verver J."/>
            <person name="Yang W.-C."/>
            <person name="Schijlen E."/>
            <person name="Repin R."/>
            <person name="Schilthuizen M."/>
            <person name="Schranz E."/>
            <person name="Heidstra R."/>
            <person name="Miyata K."/>
            <person name="Fedorova E."/>
            <person name="Kohlen W."/>
            <person name="Bisseling T."/>
            <person name="Smit S."/>
            <person name="Geurts R."/>
        </authorList>
    </citation>
    <scope>NUCLEOTIDE SEQUENCE [LARGE SCALE GENOMIC DNA]</scope>
    <source>
        <strain evidence="5">cv. RG33-2</strain>
    </source>
</reference>
<dbReference type="Proteomes" id="UP000237000">
    <property type="component" value="Unassembled WGS sequence"/>
</dbReference>
<evidence type="ECO:0000256" key="1">
    <source>
        <dbReference type="ARBA" id="ARBA00023316"/>
    </source>
</evidence>
<evidence type="ECO:0000259" key="3">
    <source>
        <dbReference type="PROSITE" id="PS50842"/>
    </source>
</evidence>
<dbReference type="OrthoDB" id="1709768at2759"/>
<dbReference type="InterPro" id="IPR007112">
    <property type="entry name" value="Expansin/allergen_DPBB_dom"/>
</dbReference>
<dbReference type="AlphaFoldDB" id="A0A2P5CWD4"/>
<evidence type="ECO:0000256" key="2">
    <source>
        <dbReference type="SAM" id="MobiDB-lite"/>
    </source>
</evidence>
<dbReference type="InterPro" id="IPR007118">
    <property type="entry name" value="Expan_Lol_pI"/>
</dbReference>
<dbReference type="GO" id="GO:0005576">
    <property type="term" value="C:extracellular region"/>
    <property type="evidence" value="ECO:0007669"/>
    <property type="project" value="InterPro"/>
</dbReference>
<keyword evidence="5" id="KW-1185">Reference proteome</keyword>
<accession>A0A2P5CWD4</accession>
<dbReference type="EMBL" id="JXTC01000321">
    <property type="protein sequence ID" value="PON65347.1"/>
    <property type="molecule type" value="Genomic_DNA"/>
</dbReference>
<proteinExistence type="predicted"/>